<keyword evidence="2 7" id="KW-0349">Heme</keyword>
<evidence type="ECO:0000256" key="7">
    <source>
        <dbReference type="PIRSR" id="PIRSR602401-1"/>
    </source>
</evidence>
<keyword evidence="4 8" id="KW-0560">Oxidoreductase</keyword>
<dbReference type="PRINTS" id="PR00385">
    <property type="entry name" value="P450"/>
</dbReference>
<evidence type="ECO:0000256" key="5">
    <source>
        <dbReference type="ARBA" id="ARBA00023004"/>
    </source>
</evidence>
<sequence>MRSDIQYYNTDQLHAESPKSSLKIYQKTRVPKGLKNVPTLSFFKIVTRLLSKSGPDKRWEDVHEILEKDGIAKFWFNGEWVLLVTDLELVKDVVTKPDLYPKISFEEVFPRALITKYYGTNVVMSNGDVWRRHRRITNPAFRNLPIHVFVEYAIKLLDVMEKVDNEHIEVKSLMHRLTLDVLGKAAFGFDFNNLEKPNNVYVTTYNEVLGELSKPIYFILSYLEYICPRTEAYKKVAKLNSLYDGIVENKRQAMEMGEIDKKINSNSADLLENMIKACSDPENPTLTSTELRHNIAIFMLAGHDTTANSLATILYLLSIHKDVQKKVRDEIFRVLGDSLTPSMEQQKELKFMNMVINENLRLYPPVAQLLRRYPLQDIKFRNHVIPAKTPILLSIYGIQHSSKNWEDPERFIPERFENEKHDHYTLLSFGGGSRACLGTNFSFIEQKIILCAILRKYEVSLPADSIHKDQLQLTSSSSGTTGPHKLPLIFKRRTE</sequence>
<dbReference type="PRINTS" id="PR00463">
    <property type="entry name" value="EP450I"/>
</dbReference>
<evidence type="ECO:0000256" key="1">
    <source>
        <dbReference type="ARBA" id="ARBA00010617"/>
    </source>
</evidence>
<dbReference type="Pfam" id="PF00067">
    <property type="entry name" value="p450"/>
    <property type="match status" value="1"/>
</dbReference>
<gene>
    <name evidence="9" type="ORF">C1645_740329</name>
</gene>
<accession>A0A397SMA9</accession>
<keyword evidence="5 7" id="KW-0408">Iron</keyword>
<dbReference type="GO" id="GO:0004497">
    <property type="term" value="F:monooxygenase activity"/>
    <property type="evidence" value="ECO:0007669"/>
    <property type="project" value="UniProtKB-KW"/>
</dbReference>
<comment type="cofactor">
    <cofactor evidence="7">
        <name>heme</name>
        <dbReference type="ChEBI" id="CHEBI:30413"/>
    </cofactor>
</comment>
<dbReference type="EMBL" id="QKYT01000323">
    <property type="protein sequence ID" value="RIA87168.1"/>
    <property type="molecule type" value="Genomic_DNA"/>
</dbReference>
<dbReference type="InterPro" id="IPR017972">
    <property type="entry name" value="Cyt_P450_CS"/>
</dbReference>
<dbReference type="PANTHER" id="PTHR24291:SF50">
    <property type="entry name" value="BIFUNCTIONAL ALBAFLAVENONE MONOOXYGENASE_TERPENE SYNTHASE"/>
    <property type="match status" value="1"/>
</dbReference>
<evidence type="ECO:0000313" key="9">
    <source>
        <dbReference type="EMBL" id="RIA87168.1"/>
    </source>
</evidence>
<dbReference type="InterPro" id="IPR050196">
    <property type="entry name" value="Cytochrome_P450_Monoox"/>
</dbReference>
<dbReference type="Gene3D" id="1.10.630.10">
    <property type="entry name" value="Cytochrome P450"/>
    <property type="match status" value="1"/>
</dbReference>
<dbReference type="InterPro" id="IPR036396">
    <property type="entry name" value="Cyt_P450_sf"/>
</dbReference>
<comment type="similarity">
    <text evidence="1 8">Belongs to the cytochrome P450 family.</text>
</comment>
<organism evidence="9 10">
    <name type="scientific">Glomus cerebriforme</name>
    <dbReference type="NCBI Taxonomy" id="658196"/>
    <lineage>
        <taxon>Eukaryota</taxon>
        <taxon>Fungi</taxon>
        <taxon>Fungi incertae sedis</taxon>
        <taxon>Mucoromycota</taxon>
        <taxon>Glomeromycotina</taxon>
        <taxon>Glomeromycetes</taxon>
        <taxon>Glomerales</taxon>
        <taxon>Glomeraceae</taxon>
        <taxon>Glomus</taxon>
    </lineage>
</organism>
<evidence type="ECO:0000256" key="3">
    <source>
        <dbReference type="ARBA" id="ARBA00022723"/>
    </source>
</evidence>
<dbReference type="SUPFAM" id="SSF48264">
    <property type="entry name" value="Cytochrome P450"/>
    <property type="match status" value="1"/>
</dbReference>
<evidence type="ECO:0000256" key="2">
    <source>
        <dbReference type="ARBA" id="ARBA00022617"/>
    </source>
</evidence>
<dbReference type="GO" id="GO:0016705">
    <property type="term" value="F:oxidoreductase activity, acting on paired donors, with incorporation or reduction of molecular oxygen"/>
    <property type="evidence" value="ECO:0007669"/>
    <property type="project" value="InterPro"/>
</dbReference>
<comment type="caution">
    <text evidence="9">The sequence shown here is derived from an EMBL/GenBank/DDBJ whole genome shotgun (WGS) entry which is preliminary data.</text>
</comment>
<dbReference type="InterPro" id="IPR002401">
    <property type="entry name" value="Cyt_P450_E_grp-I"/>
</dbReference>
<dbReference type="PROSITE" id="PS00086">
    <property type="entry name" value="CYTOCHROME_P450"/>
    <property type="match status" value="1"/>
</dbReference>
<feature type="binding site" description="axial binding residue" evidence="7">
    <location>
        <position position="436"/>
    </location>
    <ligand>
        <name>heme</name>
        <dbReference type="ChEBI" id="CHEBI:30413"/>
    </ligand>
    <ligandPart>
        <name>Fe</name>
        <dbReference type="ChEBI" id="CHEBI:18248"/>
    </ligandPart>
</feature>
<keyword evidence="3 7" id="KW-0479">Metal-binding</keyword>
<dbReference type="OrthoDB" id="1470350at2759"/>
<dbReference type="InterPro" id="IPR001128">
    <property type="entry name" value="Cyt_P450"/>
</dbReference>
<keyword evidence="10" id="KW-1185">Reference proteome</keyword>
<keyword evidence="6 8" id="KW-0503">Monooxygenase</keyword>
<protein>
    <submittedName>
        <fullName evidence="9">Cytochrome P450</fullName>
    </submittedName>
</protein>
<evidence type="ECO:0000256" key="4">
    <source>
        <dbReference type="ARBA" id="ARBA00023002"/>
    </source>
</evidence>
<evidence type="ECO:0000256" key="6">
    <source>
        <dbReference type="ARBA" id="ARBA00023033"/>
    </source>
</evidence>
<evidence type="ECO:0000313" key="10">
    <source>
        <dbReference type="Proteomes" id="UP000265703"/>
    </source>
</evidence>
<dbReference type="STRING" id="658196.A0A397SMA9"/>
<dbReference type="PANTHER" id="PTHR24291">
    <property type="entry name" value="CYTOCHROME P450 FAMILY 4"/>
    <property type="match status" value="1"/>
</dbReference>
<evidence type="ECO:0000256" key="8">
    <source>
        <dbReference type="RuleBase" id="RU000461"/>
    </source>
</evidence>
<dbReference type="GO" id="GO:0020037">
    <property type="term" value="F:heme binding"/>
    <property type="evidence" value="ECO:0007669"/>
    <property type="project" value="InterPro"/>
</dbReference>
<name>A0A397SMA9_9GLOM</name>
<reference evidence="9 10" key="1">
    <citation type="submission" date="2018-06" db="EMBL/GenBank/DDBJ databases">
        <title>Comparative genomics reveals the genomic features of Rhizophagus irregularis, R. cerebriforme, R. diaphanum and Gigaspora rosea, and their symbiotic lifestyle signature.</title>
        <authorList>
            <person name="Morin E."/>
            <person name="San Clemente H."/>
            <person name="Chen E.C.H."/>
            <person name="De La Providencia I."/>
            <person name="Hainaut M."/>
            <person name="Kuo A."/>
            <person name="Kohler A."/>
            <person name="Murat C."/>
            <person name="Tang N."/>
            <person name="Roy S."/>
            <person name="Loubradou J."/>
            <person name="Henrissat B."/>
            <person name="Grigoriev I.V."/>
            <person name="Corradi N."/>
            <person name="Roux C."/>
            <person name="Martin F.M."/>
        </authorList>
    </citation>
    <scope>NUCLEOTIDE SEQUENCE [LARGE SCALE GENOMIC DNA]</scope>
    <source>
        <strain evidence="9 10">DAOM 227022</strain>
    </source>
</reference>
<dbReference type="AlphaFoldDB" id="A0A397SMA9"/>
<proteinExistence type="inferred from homology"/>
<dbReference type="Proteomes" id="UP000265703">
    <property type="component" value="Unassembled WGS sequence"/>
</dbReference>
<dbReference type="GO" id="GO:0005506">
    <property type="term" value="F:iron ion binding"/>
    <property type="evidence" value="ECO:0007669"/>
    <property type="project" value="InterPro"/>
</dbReference>